<comment type="caution">
    <text evidence="3">The sequence shown here is derived from an EMBL/GenBank/DDBJ whole genome shotgun (WGS) entry which is preliminary data.</text>
</comment>
<sequence>MDWDEAMEQAKEELGYSGDEYINDFDEVVELAKDILYEWKEENLEEVKQQQKENKEEYQDYLKSDRWKKLREFILIKNNFKCQDDGEIATEVHHKRYVNIGTPWEQYELVALCSKCHKKRHKIKGEENGVSS</sequence>
<dbReference type="CDD" id="cd00085">
    <property type="entry name" value="HNHc"/>
    <property type="match status" value="1"/>
</dbReference>
<feature type="coiled-coil region" evidence="1">
    <location>
        <begin position="37"/>
        <end position="64"/>
    </location>
</feature>
<feature type="domain" description="HNH" evidence="2">
    <location>
        <begin position="82"/>
        <end position="122"/>
    </location>
</feature>
<dbReference type="EMBL" id="LAZR01007911">
    <property type="protein sequence ID" value="KKM82122.1"/>
    <property type="molecule type" value="Genomic_DNA"/>
</dbReference>
<dbReference type="InterPro" id="IPR003615">
    <property type="entry name" value="HNH_nuc"/>
</dbReference>
<proteinExistence type="predicted"/>
<dbReference type="AlphaFoldDB" id="A0A0F9NLC7"/>
<accession>A0A0F9NLC7</accession>
<dbReference type="GO" id="GO:0003676">
    <property type="term" value="F:nucleic acid binding"/>
    <property type="evidence" value="ECO:0007669"/>
    <property type="project" value="InterPro"/>
</dbReference>
<name>A0A0F9NLC7_9ZZZZ</name>
<evidence type="ECO:0000259" key="2">
    <source>
        <dbReference type="Pfam" id="PF01844"/>
    </source>
</evidence>
<gene>
    <name evidence="3" type="ORF">LCGC14_1322710</name>
</gene>
<organism evidence="3">
    <name type="scientific">marine sediment metagenome</name>
    <dbReference type="NCBI Taxonomy" id="412755"/>
    <lineage>
        <taxon>unclassified sequences</taxon>
        <taxon>metagenomes</taxon>
        <taxon>ecological metagenomes</taxon>
    </lineage>
</organism>
<dbReference type="GO" id="GO:0008270">
    <property type="term" value="F:zinc ion binding"/>
    <property type="evidence" value="ECO:0007669"/>
    <property type="project" value="InterPro"/>
</dbReference>
<dbReference type="GO" id="GO:0004519">
    <property type="term" value="F:endonuclease activity"/>
    <property type="evidence" value="ECO:0007669"/>
    <property type="project" value="InterPro"/>
</dbReference>
<dbReference type="Pfam" id="PF01844">
    <property type="entry name" value="HNH"/>
    <property type="match status" value="1"/>
</dbReference>
<reference evidence="3" key="1">
    <citation type="journal article" date="2015" name="Nature">
        <title>Complex archaea that bridge the gap between prokaryotes and eukaryotes.</title>
        <authorList>
            <person name="Spang A."/>
            <person name="Saw J.H."/>
            <person name="Jorgensen S.L."/>
            <person name="Zaremba-Niedzwiedzka K."/>
            <person name="Martijn J."/>
            <person name="Lind A.E."/>
            <person name="van Eijk R."/>
            <person name="Schleper C."/>
            <person name="Guy L."/>
            <person name="Ettema T.J."/>
        </authorList>
    </citation>
    <scope>NUCLEOTIDE SEQUENCE</scope>
</reference>
<dbReference type="Gene3D" id="1.10.30.50">
    <property type="match status" value="1"/>
</dbReference>
<evidence type="ECO:0000256" key="1">
    <source>
        <dbReference type="SAM" id="Coils"/>
    </source>
</evidence>
<dbReference type="InterPro" id="IPR002711">
    <property type="entry name" value="HNH"/>
</dbReference>
<evidence type="ECO:0000313" key="3">
    <source>
        <dbReference type="EMBL" id="KKM82122.1"/>
    </source>
</evidence>
<keyword evidence="1" id="KW-0175">Coiled coil</keyword>
<protein>
    <recommendedName>
        <fullName evidence="2">HNH domain-containing protein</fullName>
    </recommendedName>
</protein>